<dbReference type="Gene3D" id="3.40.390.10">
    <property type="entry name" value="Collagenase (Catalytic Domain)"/>
    <property type="match status" value="1"/>
</dbReference>
<evidence type="ECO:0000256" key="6">
    <source>
        <dbReference type="ARBA" id="ARBA00022833"/>
    </source>
</evidence>
<reference evidence="10 11" key="1">
    <citation type="submission" date="2018-05" db="EMBL/GenBank/DDBJ databases">
        <title>Chitinophaga sp. K3CV102501T nov., isolated from isolated from a monsoon evergreen broad-leaved forest soil.</title>
        <authorList>
            <person name="Lv Y."/>
        </authorList>
    </citation>
    <scope>NUCLEOTIDE SEQUENCE [LARGE SCALE GENOMIC DNA]</scope>
    <source>
        <strain evidence="10 11">GDMCC 1.1325</strain>
    </source>
</reference>
<evidence type="ECO:0000259" key="8">
    <source>
        <dbReference type="Pfam" id="PF01431"/>
    </source>
</evidence>
<dbReference type="GO" id="GO:0004222">
    <property type="term" value="F:metalloendopeptidase activity"/>
    <property type="evidence" value="ECO:0007669"/>
    <property type="project" value="InterPro"/>
</dbReference>
<dbReference type="Pfam" id="PF05649">
    <property type="entry name" value="Peptidase_M13_N"/>
    <property type="match status" value="1"/>
</dbReference>
<dbReference type="EMBL" id="QFFJ01000001">
    <property type="protein sequence ID" value="RBL94180.1"/>
    <property type="molecule type" value="Genomic_DNA"/>
</dbReference>
<dbReference type="InterPro" id="IPR000718">
    <property type="entry name" value="Peptidase_M13"/>
</dbReference>
<feature type="domain" description="Peptidase M13 N-terminal" evidence="9">
    <location>
        <begin position="39"/>
        <end position="415"/>
    </location>
</feature>
<evidence type="ECO:0000256" key="5">
    <source>
        <dbReference type="ARBA" id="ARBA00022801"/>
    </source>
</evidence>
<organism evidence="10 11">
    <name type="scientific">Chitinophaga flava</name>
    <dbReference type="NCBI Taxonomy" id="2259036"/>
    <lineage>
        <taxon>Bacteria</taxon>
        <taxon>Pseudomonadati</taxon>
        <taxon>Bacteroidota</taxon>
        <taxon>Chitinophagia</taxon>
        <taxon>Chitinophagales</taxon>
        <taxon>Chitinophagaceae</taxon>
        <taxon>Chitinophaga</taxon>
    </lineage>
</organism>
<dbReference type="GO" id="GO:0046872">
    <property type="term" value="F:metal ion binding"/>
    <property type="evidence" value="ECO:0007669"/>
    <property type="project" value="UniProtKB-KW"/>
</dbReference>
<keyword evidence="3" id="KW-0645">Protease</keyword>
<evidence type="ECO:0000313" key="11">
    <source>
        <dbReference type="Proteomes" id="UP000253410"/>
    </source>
</evidence>
<keyword evidence="4" id="KW-0479">Metal-binding</keyword>
<evidence type="ECO:0000256" key="4">
    <source>
        <dbReference type="ARBA" id="ARBA00022723"/>
    </source>
</evidence>
<dbReference type="SUPFAM" id="SSF55486">
    <property type="entry name" value="Metalloproteases ('zincins'), catalytic domain"/>
    <property type="match status" value="1"/>
</dbReference>
<accession>A0A365Y6Q7</accession>
<dbReference type="InterPro" id="IPR018497">
    <property type="entry name" value="Peptidase_M13_C"/>
</dbReference>
<sequence>MVTFAACGTNTSTKQQETADTTKVPAFNVADIDTAYKACDDFDNYANGNWKKNNPIPSTESRWGAFNILDKQNKEVRLKGIITEITGKKELKKGTEEQQIADYYTSFLDTATIEKRGITPLKPYLDKIDGIKTLADWAAVTGELQKLGVSTFTGFGAEADAKNSKMNVLYQAQSGLSLGERSYYERPDSATKNVRNEFVNHVDKMFSLAGFPDVKPGTTVLGLETQLALIQLSNVELRDPVKTYNRSGYGELRTLAPDFDWDAFTKKQDIKADTVILQNKEYLTNANKLLKATPIDVLKTYTKWQLLTSFAGYLPKAFDEENFHFFGTVMTGKKAQKTRTERAIRSTDMKLGMPLGKLFAKKYFPESSKEKVSQMIENVRKVYGERIDKLTWMSDSTKQMAHKKLASFTYKIGYPDKWKDYSSIQIDKGTLLENAVSAMLWEHKDNIDKIGKPVDRSEWGMTPQTVNAYYNPLNNEVVFPAGILQPPFYNPNADDAINYGGIIAVIGHEFTHGFDDQGSQFDAEGNLKNWWTKTDRENFDKLTKRYVKYFSGIEVLPGFKINGSLTIGENVADLGGMTLAYYALKKSFEGKEEPKPIDGFTWQQRFFLGWAQVWHGNITDAALRQQIQIDPHSPARDRINGPLPHLKEFQDAWGCKAGDKMVLPDAERVTIW</sequence>
<keyword evidence="7" id="KW-0482">Metalloprotease</keyword>
<dbReference type="Gene3D" id="1.10.1380.10">
    <property type="entry name" value="Neutral endopeptidase , domain2"/>
    <property type="match status" value="1"/>
</dbReference>
<proteinExistence type="inferred from homology"/>
<dbReference type="InterPro" id="IPR042089">
    <property type="entry name" value="Peptidase_M13_dom_2"/>
</dbReference>
<evidence type="ECO:0000256" key="2">
    <source>
        <dbReference type="ARBA" id="ARBA00007357"/>
    </source>
</evidence>
<dbReference type="CDD" id="cd08662">
    <property type="entry name" value="M13"/>
    <property type="match status" value="1"/>
</dbReference>
<dbReference type="AlphaFoldDB" id="A0A365Y6Q7"/>
<dbReference type="GO" id="GO:0005886">
    <property type="term" value="C:plasma membrane"/>
    <property type="evidence" value="ECO:0007669"/>
    <property type="project" value="TreeGrafter"/>
</dbReference>
<evidence type="ECO:0000313" key="10">
    <source>
        <dbReference type="EMBL" id="RBL94180.1"/>
    </source>
</evidence>
<comment type="caution">
    <text evidence="10">The sequence shown here is derived from an EMBL/GenBank/DDBJ whole genome shotgun (WGS) entry which is preliminary data.</text>
</comment>
<dbReference type="PANTHER" id="PTHR11733">
    <property type="entry name" value="ZINC METALLOPROTEASE FAMILY M13 NEPRILYSIN-RELATED"/>
    <property type="match status" value="1"/>
</dbReference>
<dbReference type="Pfam" id="PF01431">
    <property type="entry name" value="Peptidase_M13"/>
    <property type="match status" value="1"/>
</dbReference>
<keyword evidence="6" id="KW-0862">Zinc</keyword>
<comment type="cofactor">
    <cofactor evidence="1">
        <name>Zn(2+)</name>
        <dbReference type="ChEBI" id="CHEBI:29105"/>
    </cofactor>
</comment>
<dbReference type="GO" id="GO:0016485">
    <property type="term" value="P:protein processing"/>
    <property type="evidence" value="ECO:0007669"/>
    <property type="project" value="TreeGrafter"/>
</dbReference>
<comment type="similarity">
    <text evidence="2">Belongs to the peptidase M13 family.</text>
</comment>
<feature type="domain" description="Peptidase M13 C-terminal" evidence="8">
    <location>
        <begin position="467"/>
        <end position="668"/>
    </location>
</feature>
<evidence type="ECO:0000256" key="7">
    <source>
        <dbReference type="ARBA" id="ARBA00023049"/>
    </source>
</evidence>
<dbReference type="PRINTS" id="PR00786">
    <property type="entry name" value="NEPRILYSIN"/>
</dbReference>
<dbReference type="InterPro" id="IPR024079">
    <property type="entry name" value="MetalloPept_cat_dom_sf"/>
</dbReference>
<evidence type="ECO:0000259" key="9">
    <source>
        <dbReference type="Pfam" id="PF05649"/>
    </source>
</evidence>
<protein>
    <submittedName>
        <fullName evidence="10">M13 family peptidase</fullName>
    </submittedName>
</protein>
<dbReference type="Proteomes" id="UP000253410">
    <property type="component" value="Unassembled WGS sequence"/>
</dbReference>
<dbReference type="PROSITE" id="PS51885">
    <property type="entry name" value="NEPRILYSIN"/>
    <property type="match status" value="1"/>
</dbReference>
<gene>
    <name evidence="10" type="ORF">DF182_10460</name>
</gene>
<keyword evidence="5" id="KW-0378">Hydrolase</keyword>
<evidence type="ECO:0000256" key="1">
    <source>
        <dbReference type="ARBA" id="ARBA00001947"/>
    </source>
</evidence>
<dbReference type="InterPro" id="IPR008753">
    <property type="entry name" value="Peptidase_M13_N"/>
</dbReference>
<keyword evidence="11" id="KW-1185">Reference proteome</keyword>
<dbReference type="OrthoDB" id="9775677at2"/>
<dbReference type="PANTHER" id="PTHR11733:SF167">
    <property type="entry name" value="FI17812P1-RELATED"/>
    <property type="match status" value="1"/>
</dbReference>
<name>A0A365Y6Q7_9BACT</name>
<evidence type="ECO:0000256" key="3">
    <source>
        <dbReference type="ARBA" id="ARBA00022670"/>
    </source>
</evidence>